<proteinExistence type="predicted"/>
<dbReference type="AlphaFoldDB" id="A0A450U7V9"/>
<gene>
    <name evidence="2" type="ORF">BECKLFY1418B_GA0070995_100856</name>
    <name evidence="3" type="ORF">BECKLFY1418C_GA0070996_11313</name>
</gene>
<name>A0A450U7V9_9GAMM</name>
<protein>
    <submittedName>
        <fullName evidence="2">Uncharacterized protein</fullName>
    </submittedName>
</protein>
<dbReference type="EMBL" id="CAADFN010000131">
    <property type="protein sequence ID" value="VFK22938.1"/>
    <property type="molecule type" value="Genomic_DNA"/>
</dbReference>
<evidence type="ECO:0000313" key="3">
    <source>
        <dbReference type="EMBL" id="VFK22938.1"/>
    </source>
</evidence>
<dbReference type="EMBL" id="CAADFF010000008">
    <property type="protein sequence ID" value="VFJ87972.1"/>
    <property type="molecule type" value="Genomic_DNA"/>
</dbReference>
<reference evidence="2" key="1">
    <citation type="submission" date="2019-02" db="EMBL/GenBank/DDBJ databases">
        <authorList>
            <person name="Gruber-Vodicka R. H."/>
            <person name="Seah K. B. B."/>
        </authorList>
    </citation>
    <scope>NUCLEOTIDE SEQUENCE</scope>
    <source>
        <strain evidence="3">BECK_BY7</strain>
        <strain evidence="2">BECK_M7</strain>
    </source>
</reference>
<accession>A0A450U7V9</accession>
<feature type="region of interest" description="Disordered" evidence="1">
    <location>
        <begin position="65"/>
        <end position="86"/>
    </location>
</feature>
<sequence length="86" mass="9665">MPLAICQSQNLPANFFEEAKTVSLDLPSLPGQPWSVGRLVWELRGETAAFCTEFLVVERRNPRTAHAKSDHYGSTPPINFSEDPFF</sequence>
<evidence type="ECO:0000256" key="1">
    <source>
        <dbReference type="SAM" id="MobiDB-lite"/>
    </source>
</evidence>
<organism evidence="2">
    <name type="scientific">Candidatus Kentrum sp. LFY</name>
    <dbReference type="NCBI Taxonomy" id="2126342"/>
    <lineage>
        <taxon>Bacteria</taxon>
        <taxon>Pseudomonadati</taxon>
        <taxon>Pseudomonadota</taxon>
        <taxon>Gammaproteobacteria</taxon>
        <taxon>Candidatus Kentrum</taxon>
    </lineage>
</organism>
<evidence type="ECO:0000313" key="2">
    <source>
        <dbReference type="EMBL" id="VFJ87972.1"/>
    </source>
</evidence>